<name>A0A327R4N4_9BACT</name>
<evidence type="ECO:0000256" key="1">
    <source>
        <dbReference type="ARBA" id="ARBA00038473"/>
    </source>
</evidence>
<dbReference type="InterPro" id="IPR012338">
    <property type="entry name" value="Beta-lactam/transpept-like"/>
</dbReference>
<dbReference type="PANTHER" id="PTHR22935">
    <property type="entry name" value="PENICILLIN-BINDING PROTEIN"/>
    <property type="match status" value="1"/>
</dbReference>
<evidence type="ECO:0000313" key="4">
    <source>
        <dbReference type="Proteomes" id="UP000249547"/>
    </source>
</evidence>
<accession>A0A327R4N4</accession>
<reference evidence="3 4" key="1">
    <citation type="submission" date="2018-06" db="EMBL/GenBank/DDBJ databases">
        <title>Genomic Encyclopedia of Archaeal and Bacterial Type Strains, Phase II (KMG-II): from individual species to whole genera.</title>
        <authorList>
            <person name="Goeker M."/>
        </authorList>
    </citation>
    <scope>NUCLEOTIDE SEQUENCE [LARGE SCALE GENOMIC DNA]</scope>
    <source>
        <strain evidence="3 4">DSM 23857</strain>
    </source>
</reference>
<proteinExistence type="inferred from homology"/>
<evidence type="ECO:0000313" key="3">
    <source>
        <dbReference type="EMBL" id="RAJ10902.1"/>
    </source>
</evidence>
<organism evidence="3 4">
    <name type="scientific">Chitinophaga skermanii</name>
    <dbReference type="NCBI Taxonomy" id="331697"/>
    <lineage>
        <taxon>Bacteria</taxon>
        <taxon>Pseudomonadati</taxon>
        <taxon>Bacteroidota</taxon>
        <taxon>Chitinophagia</taxon>
        <taxon>Chitinophagales</taxon>
        <taxon>Chitinophagaceae</taxon>
        <taxon>Chitinophaga</taxon>
    </lineage>
</organism>
<dbReference type="InterPro" id="IPR051478">
    <property type="entry name" value="Beta-lactamase-like_AB/R"/>
</dbReference>
<dbReference type="InterPro" id="IPR001466">
    <property type="entry name" value="Beta-lactam-related"/>
</dbReference>
<dbReference type="Gene3D" id="3.40.710.10">
    <property type="entry name" value="DD-peptidase/beta-lactamase superfamily"/>
    <property type="match status" value="1"/>
</dbReference>
<dbReference type="Pfam" id="PF00144">
    <property type="entry name" value="Beta-lactamase"/>
    <property type="match status" value="1"/>
</dbReference>
<dbReference type="Proteomes" id="UP000249547">
    <property type="component" value="Unassembled WGS sequence"/>
</dbReference>
<feature type="domain" description="Beta-lactamase-related" evidence="2">
    <location>
        <begin position="151"/>
        <end position="458"/>
    </location>
</feature>
<protein>
    <submittedName>
        <fullName evidence="3">CubicO group peptidase (Beta-lactamase class C family)</fullName>
    </submittedName>
</protein>
<comment type="caution">
    <text evidence="3">The sequence shown here is derived from an EMBL/GenBank/DDBJ whole genome shotgun (WGS) entry which is preliminary data.</text>
</comment>
<evidence type="ECO:0000259" key="2">
    <source>
        <dbReference type="Pfam" id="PF00144"/>
    </source>
</evidence>
<dbReference type="SUPFAM" id="SSF56601">
    <property type="entry name" value="beta-lactamase/transpeptidase-like"/>
    <property type="match status" value="1"/>
</dbReference>
<keyword evidence="4" id="KW-1185">Reference proteome</keyword>
<comment type="similarity">
    <text evidence="1">Belongs to the beta-lactamase family.</text>
</comment>
<dbReference type="PANTHER" id="PTHR22935:SF95">
    <property type="entry name" value="BETA-LACTAMASE-LIKE 1-RELATED"/>
    <property type="match status" value="1"/>
</dbReference>
<gene>
    <name evidence="3" type="ORF">LX64_00509</name>
</gene>
<dbReference type="EMBL" id="QLLL01000001">
    <property type="protein sequence ID" value="RAJ10902.1"/>
    <property type="molecule type" value="Genomic_DNA"/>
</dbReference>
<dbReference type="AlphaFoldDB" id="A0A327R4N4"/>
<sequence length="474" mass="53878">MLYAMKRFVICIWTMLMTVGVYAQDLPQQLLEKYNNRDFAGIYALGSEQMKQMESEKDFTSYLESLREETGSINFAKPLQNCNSWHTFEWRGEKKNLRVTWVMKDKQSFDDYFIDDVVMQPNSRRHFPHDNPLQSHQDSIVHNYATAYLLQANTAGMSIGILRSGKKYVYNYGAIRKNGPLPSADNIYVMGSIAKVFVGMMLSQAVVDKKAKFDDDVRKYLPGNYPNLQYNGTPIQLVQLANHTSGLPHDLRELPSSITDLPFLDLMKAMETYYPKDSLLHDLHQATLVSQPGTTYSYNGLAYHVLVAALETMYKQPYEQILTNFLKKNLNMFDTKIDLSDADMKRIVTGYRPSGDTIPMIQSSGFFYGGPRLNSTINDMLKFAVAQLSGKHKAMELSHHQTFEDKYRKVGISWMLGTNCLGQSEIFHTGSTSGSFNSILKLYPNQQSACIIFTNDGSAQNRLSAVERGIMLDL</sequence>